<dbReference type="CDD" id="cd16936">
    <property type="entry name" value="HATPase_RsbW-like"/>
    <property type="match status" value="1"/>
</dbReference>
<dbReference type="Pfam" id="PF13581">
    <property type="entry name" value="HATPase_c_2"/>
    <property type="match status" value="1"/>
</dbReference>
<feature type="domain" description="Histidine kinase/HSP90-like ATPase" evidence="2">
    <location>
        <begin position="29"/>
        <end position="136"/>
    </location>
</feature>
<keyword evidence="3" id="KW-0418">Kinase</keyword>
<dbReference type="PANTHER" id="PTHR35526:SF3">
    <property type="entry name" value="ANTI-SIGMA-F FACTOR RSBW"/>
    <property type="match status" value="1"/>
</dbReference>
<evidence type="ECO:0000313" key="4">
    <source>
        <dbReference type="Proteomes" id="UP000198832"/>
    </source>
</evidence>
<keyword evidence="3" id="KW-0808">Transferase</keyword>
<dbReference type="EMBL" id="FOLB01000009">
    <property type="protein sequence ID" value="SFC68550.1"/>
    <property type="molecule type" value="Genomic_DNA"/>
</dbReference>
<evidence type="ECO:0000256" key="1">
    <source>
        <dbReference type="ARBA" id="ARBA00022527"/>
    </source>
</evidence>
<name>A0A1I1LGB1_9ACTN</name>
<dbReference type="PANTHER" id="PTHR35526">
    <property type="entry name" value="ANTI-SIGMA-F FACTOR RSBW-RELATED"/>
    <property type="match status" value="1"/>
</dbReference>
<proteinExistence type="predicted"/>
<dbReference type="GO" id="GO:0004674">
    <property type="term" value="F:protein serine/threonine kinase activity"/>
    <property type="evidence" value="ECO:0007669"/>
    <property type="project" value="UniProtKB-KW"/>
</dbReference>
<dbReference type="AlphaFoldDB" id="A0A1I1LGB1"/>
<accession>A0A1I1LGB1</accession>
<dbReference type="Proteomes" id="UP000198832">
    <property type="component" value="Unassembled WGS sequence"/>
</dbReference>
<reference evidence="3 4" key="1">
    <citation type="submission" date="2016-10" db="EMBL/GenBank/DDBJ databases">
        <authorList>
            <person name="de Groot N.N."/>
        </authorList>
    </citation>
    <scope>NUCLEOTIDE SEQUENCE [LARGE SCALE GENOMIC DNA]</scope>
    <source>
        <strain evidence="3 4">CGMCC 1.7056</strain>
    </source>
</reference>
<keyword evidence="1" id="KW-0723">Serine/threonine-protein kinase</keyword>
<dbReference type="SUPFAM" id="SSF55874">
    <property type="entry name" value="ATPase domain of HSP90 chaperone/DNA topoisomerase II/histidine kinase"/>
    <property type="match status" value="1"/>
</dbReference>
<dbReference type="Gene3D" id="3.30.565.10">
    <property type="entry name" value="Histidine kinase-like ATPase, C-terminal domain"/>
    <property type="match status" value="1"/>
</dbReference>
<dbReference type="InterPro" id="IPR003594">
    <property type="entry name" value="HATPase_dom"/>
</dbReference>
<dbReference type="STRING" id="574651.SAMN04487968_109170"/>
<dbReference type="InterPro" id="IPR036890">
    <property type="entry name" value="HATPase_C_sf"/>
</dbReference>
<dbReference type="InterPro" id="IPR050267">
    <property type="entry name" value="Anti-sigma-factor_SerPK"/>
</dbReference>
<keyword evidence="4" id="KW-1185">Reference proteome</keyword>
<gene>
    <name evidence="3" type="ORF">SAMN04487968_109170</name>
</gene>
<evidence type="ECO:0000313" key="3">
    <source>
        <dbReference type="EMBL" id="SFC68550.1"/>
    </source>
</evidence>
<organism evidence="3 4">
    <name type="scientific">Nocardioides terrae</name>
    <dbReference type="NCBI Taxonomy" id="574651"/>
    <lineage>
        <taxon>Bacteria</taxon>
        <taxon>Bacillati</taxon>
        <taxon>Actinomycetota</taxon>
        <taxon>Actinomycetes</taxon>
        <taxon>Propionibacteriales</taxon>
        <taxon>Nocardioidaceae</taxon>
        <taxon>Nocardioides</taxon>
    </lineage>
</organism>
<protein>
    <submittedName>
        <fullName evidence="3">Anti-sigma regulatory factor (Ser/Thr protein kinase)</fullName>
    </submittedName>
</protein>
<evidence type="ECO:0000259" key="2">
    <source>
        <dbReference type="Pfam" id="PF13581"/>
    </source>
</evidence>
<sequence length="139" mass="14544">MKVDVVERALPGHPDDAHRVDISLAFVPQAAAQARSMVRAEGSDVRPDLAADAELLTSEVVSNAVMHGAPPLSLSVLAADGQLIVEVSDGSDDLPRFPAGDADPDAVGGRGLRIVQMLASAWGIHTTTRGKTVWFRLAG</sequence>